<keyword evidence="6" id="KW-0902">Two-component regulatory system</keyword>
<dbReference type="CDD" id="cd00156">
    <property type="entry name" value="REC"/>
    <property type="match status" value="1"/>
</dbReference>
<evidence type="ECO:0000256" key="8">
    <source>
        <dbReference type="SAM" id="Coils"/>
    </source>
</evidence>
<evidence type="ECO:0000256" key="5">
    <source>
        <dbReference type="ARBA" id="ARBA00022777"/>
    </source>
</evidence>
<dbReference type="InterPro" id="IPR036097">
    <property type="entry name" value="HisK_dim/P_sf"/>
</dbReference>
<accession>A0ABV0K1H8</accession>
<dbReference type="SMART" id="SM00448">
    <property type="entry name" value="REC"/>
    <property type="match status" value="1"/>
</dbReference>
<dbReference type="EC" id="2.7.13.3" evidence="2"/>
<dbReference type="Proteomes" id="UP001482513">
    <property type="component" value="Unassembled WGS sequence"/>
</dbReference>
<comment type="caution">
    <text evidence="11">The sequence shown here is derived from an EMBL/GenBank/DDBJ whole genome shotgun (WGS) entry which is preliminary data.</text>
</comment>
<evidence type="ECO:0000256" key="7">
    <source>
        <dbReference type="PROSITE-ProRule" id="PRU00169"/>
    </source>
</evidence>
<dbReference type="SUPFAM" id="SSF55874">
    <property type="entry name" value="ATPase domain of HSP90 chaperone/DNA topoisomerase II/histidine kinase"/>
    <property type="match status" value="1"/>
</dbReference>
<dbReference type="InterPro" id="IPR005467">
    <property type="entry name" value="His_kinase_dom"/>
</dbReference>
<dbReference type="Pfam" id="PF00072">
    <property type="entry name" value="Response_reg"/>
    <property type="match status" value="1"/>
</dbReference>
<feature type="domain" description="Response regulatory" evidence="10">
    <location>
        <begin position="27"/>
        <end position="143"/>
    </location>
</feature>
<organism evidence="11 12">
    <name type="scientific">Leptolyngbya subtilissima DQ-A4</name>
    <dbReference type="NCBI Taxonomy" id="2933933"/>
    <lineage>
        <taxon>Bacteria</taxon>
        <taxon>Bacillati</taxon>
        <taxon>Cyanobacteriota</taxon>
        <taxon>Cyanophyceae</taxon>
        <taxon>Leptolyngbyales</taxon>
        <taxon>Leptolyngbyaceae</taxon>
        <taxon>Leptolyngbya group</taxon>
        <taxon>Leptolyngbya</taxon>
    </lineage>
</organism>
<dbReference type="SMART" id="SM00388">
    <property type="entry name" value="HisKA"/>
    <property type="match status" value="1"/>
</dbReference>
<keyword evidence="5" id="KW-0418">Kinase</keyword>
<feature type="coiled-coil region" evidence="8">
    <location>
        <begin position="157"/>
        <end position="191"/>
    </location>
</feature>
<dbReference type="InterPro" id="IPR003594">
    <property type="entry name" value="HATPase_dom"/>
</dbReference>
<evidence type="ECO:0000256" key="3">
    <source>
        <dbReference type="ARBA" id="ARBA00022553"/>
    </source>
</evidence>
<gene>
    <name evidence="11" type="ORF">NC992_02980</name>
</gene>
<dbReference type="RefSeq" id="WP_313887190.1">
    <property type="nucleotide sequence ID" value="NZ_JAMPKX010000001.1"/>
</dbReference>
<comment type="catalytic activity">
    <reaction evidence="1">
        <text>ATP + protein L-histidine = ADP + protein N-phospho-L-histidine.</text>
        <dbReference type="EC" id="2.7.13.3"/>
    </reaction>
</comment>
<feature type="domain" description="Histidine kinase" evidence="9">
    <location>
        <begin position="201"/>
        <end position="420"/>
    </location>
</feature>
<keyword evidence="11" id="KW-0067">ATP-binding</keyword>
<evidence type="ECO:0000259" key="9">
    <source>
        <dbReference type="PROSITE" id="PS50109"/>
    </source>
</evidence>
<dbReference type="SUPFAM" id="SSF47384">
    <property type="entry name" value="Homodimeric domain of signal transducing histidine kinase"/>
    <property type="match status" value="1"/>
</dbReference>
<evidence type="ECO:0000256" key="1">
    <source>
        <dbReference type="ARBA" id="ARBA00000085"/>
    </source>
</evidence>
<keyword evidence="8" id="KW-0175">Coiled coil</keyword>
<evidence type="ECO:0000313" key="11">
    <source>
        <dbReference type="EMBL" id="MEP0945827.1"/>
    </source>
</evidence>
<dbReference type="PANTHER" id="PTHR43047">
    <property type="entry name" value="TWO-COMPONENT HISTIDINE PROTEIN KINASE"/>
    <property type="match status" value="1"/>
</dbReference>
<evidence type="ECO:0000313" key="12">
    <source>
        <dbReference type="Proteomes" id="UP001482513"/>
    </source>
</evidence>
<dbReference type="PROSITE" id="PS50109">
    <property type="entry name" value="HIS_KIN"/>
    <property type="match status" value="1"/>
</dbReference>
<dbReference type="Gene3D" id="3.40.50.2300">
    <property type="match status" value="1"/>
</dbReference>
<name>A0ABV0K1H8_9CYAN</name>
<proteinExistence type="predicted"/>
<dbReference type="CDD" id="cd00082">
    <property type="entry name" value="HisKA"/>
    <property type="match status" value="1"/>
</dbReference>
<dbReference type="Pfam" id="PF02518">
    <property type="entry name" value="HATPase_c"/>
    <property type="match status" value="1"/>
</dbReference>
<evidence type="ECO:0000256" key="2">
    <source>
        <dbReference type="ARBA" id="ARBA00012438"/>
    </source>
</evidence>
<sequence length="445" mass="49746">MRFHNQTHWNPPWVAEAGTERMGEVLEILLVDDDAVDRMAICRALARADLPVEVTEVTSAEQAIANLKSRTYDCVFLDYRLPEQDGLSLIRQWRAEGVSIPLVVLTGQGDEQIAVDLMKAGASDYLVKTRVSPDRLALLLRNALRMYEAERREAKVMAQLQQTNKLLTQQNEELERQRRYIEDQNLKLLEAYRVKSEFLATMSHELRTPLNAILGFSQILDSQSKGPLTSHQAEMIKRIFTNGKNLLNLVNDILDLSRLEAQRLTLNLTQVNLHNLVQTTLLDLRSLADGKALTLKSTLQLTNPVVVNDEHRLRQVLTNLVSNAIKFTDRGQVHITLTETASDQISLTVADTGIGIAEEQLPHIFEAFRQVDQTIRRQRPGTGLGLAIVQSLVGIMGGTIVVSSKQGQGTTFVVTLPRQISLPPETFSLDTDLAAQPLTLSLHTE</sequence>
<evidence type="ECO:0000256" key="6">
    <source>
        <dbReference type="ARBA" id="ARBA00023012"/>
    </source>
</evidence>
<keyword evidence="3 7" id="KW-0597">Phosphoprotein</keyword>
<dbReference type="Gene3D" id="3.30.565.10">
    <property type="entry name" value="Histidine kinase-like ATPase, C-terminal domain"/>
    <property type="match status" value="1"/>
</dbReference>
<dbReference type="GO" id="GO:0005524">
    <property type="term" value="F:ATP binding"/>
    <property type="evidence" value="ECO:0007669"/>
    <property type="project" value="UniProtKB-KW"/>
</dbReference>
<dbReference type="InterPro" id="IPR036890">
    <property type="entry name" value="HATPase_C_sf"/>
</dbReference>
<dbReference type="SMART" id="SM00387">
    <property type="entry name" value="HATPase_c"/>
    <property type="match status" value="1"/>
</dbReference>
<dbReference type="InterPro" id="IPR004358">
    <property type="entry name" value="Sig_transdc_His_kin-like_C"/>
</dbReference>
<dbReference type="InterPro" id="IPR003661">
    <property type="entry name" value="HisK_dim/P_dom"/>
</dbReference>
<keyword evidence="4" id="KW-0808">Transferase</keyword>
<dbReference type="Gene3D" id="1.10.287.130">
    <property type="match status" value="1"/>
</dbReference>
<dbReference type="Pfam" id="PF00512">
    <property type="entry name" value="HisKA"/>
    <property type="match status" value="1"/>
</dbReference>
<dbReference type="InterPro" id="IPR001789">
    <property type="entry name" value="Sig_transdc_resp-reg_receiver"/>
</dbReference>
<dbReference type="PRINTS" id="PR00344">
    <property type="entry name" value="BCTRLSENSOR"/>
</dbReference>
<dbReference type="PROSITE" id="PS50110">
    <property type="entry name" value="RESPONSE_REGULATORY"/>
    <property type="match status" value="1"/>
</dbReference>
<evidence type="ECO:0000256" key="4">
    <source>
        <dbReference type="ARBA" id="ARBA00022679"/>
    </source>
</evidence>
<dbReference type="CDD" id="cd16922">
    <property type="entry name" value="HATPase_EvgS-ArcB-TorS-like"/>
    <property type="match status" value="1"/>
</dbReference>
<dbReference type="EMBL" id="JAMPKX010000001">
    <property type="protein sequence ID" value="MEP0945827.1"/>
    <property type="molecule type" value="Genomic_DNA"/>
</dbReference>
<keyword evidence="12" id="KW-1185">Reference proteome</keyword>
<dbReference type="SUPFAM" id="SSF52172">
    <property type="entry name" value="CheY-like"/>
    <property type="match status" value="1"/>
</dbReference>
<evidence type="ECO:0000259" key="10">
    <source>
        <dbReference type="PROSITE" id="PS50110"/>
    </source>
</evidence>
<keyword evidence="11" id="KW-0547">Nucleotide-binding</keyword>
<protein>
    <recommendedName>
        <fullName evidence="2">histidine kinase</fullName>
        <ecNumber evidence="2">2.7.13.3</ecNumber>
    </recommendedName>
</protein>
<reference evidence="11 12" key="1">
    <citation type="submission" date="2022-04" db="EMBL/GenBank/DDBJ databases">
        <title>Positive selection, recombination, and allopatry shape intraspecific diversity of widespread and dominant cyanobacteria.</title>
        <authorList>
            <person name="Wei J."/>
            <person name="Shu W."/>
            <person name="Hu C."/>
        </authorList>
    </citation>
    <scope>NUCLEOTIDE SEQUENCE [LARGE SCALE GENOMIC DNA]</scope>
    <source>
        <strain evidence="11 12">DQ-A4</strain>
    </source>
</reference>
<dbReference type="InterPro" id="IPR011006">
    <property type="entry name" value="CheY-like_superfamily"/>
</dbReference>
<feature type="modified residue" description="4-aspartylphosphate" evidence="7">
    <location>
        <position position="78"/>
    </location>
</feature>